<comment type="function">
    <text evidence="1">Required for the transposition of the insertion element.</text>
</comment>
<comment type="similarity">
    <text evidence="2">Belongs to the transposase mutator family.</text>
</comment>
<protein>
    <recommendedName>
        <fullName evidence="8">Transposase</fullName>
    </recommendedName>
</protein>
<dbReference type="GO" id="GO:0003677">
    <property type="term" value="F:DNA binding"/>
    <property type="evidence" value="ECO:0007669"/>
    <property type="project" value="UniProtKB-KW"/>
</dbReference>
<evidence type="ECO:0000256" key="2">
    <source>
        <dbReference type="ARBA" id="ARBA00010961"/>
    </source>
</evidence>
<reference evidence="6 7" key="1">
    <citation type="submission" date="2014-12" db="EMBL/GenBank/DDBJ databases">
        <title>Whole genome sequencing of Sphingobium xenophagum OW59.</title>
        <authorList>
            <person name="Ohta Y."/>
            <person name="Nishi S."/>
            <person name="Hatada Y."/>
        </authorList>
    </citation>
    <scope>NUCLEOTIDE SEQUENCE [LARGE SCALE GENOMIC DNA]</scope>
    <source>
        <strain evidence="6 7">OW59</strain>
    </source>
</reference>
<evidence type="ECO:0000256" key="1">
    <source>
        <dbReference type="ARBA" id="ARBA00002190"/>
    </source>
</evidence>
<gene>
    <name evidence="6" type="ORF">MBESOW_P3752</name>
</gene>
<evidence type="ECO:0000256" key="4">
    <source>
        <dbReference type="ARBA" id="ARBA00023125"/>
    </source>
</evidence>
<keyword evidence="5" id="KW-0233">DNA recombination</keyword>
<evidence type="ECO:0000256" key="5">
    <source>
        <dbReference type="ARBA" id="ARBA00023172"/>
    </source>
</evidence>
<evidence type="ECO:0000256" key="3">
    <source>
        <dbReference type="ARBA" id="ARBA00022578"/>
    </source>
</evidence>
<dbReference type="InterPro" id="IPR001207">
    <property type="entry name" value="Transposase_mutator"/>
</dbReference>
<dbReference type="AlphaFoldDB" id="A0A401J7B2"/>
<keyword evidence="3" id="KW-0815">Transposition</keyword>
<dbReference type="EMBL" id="BBQY01000039">
    <property type="protein sequence ID" value="GBH32521.1"/>
    <property type="molecule type" value="Genomic_DNA"/>
</dbReference>
<organism evidence="6 7">
    <name type="scientific">Sphingobium xenophagum</name>
    <dbReference type="NCBI Taxonomy" id="121428"/>
    <lineage>
        <taxon>Bacteria</taxon>
        <taxon>Pseudomonadati</taxon>
        <taxon>Pseudomonadota</taxon>
        <taxon>Alphaproteobacteria</taxon>
        <taxon>Sphingomonadales</taxon>
        <taxon>Sphingomonadaceae</taxon>
        <taxon>Sphingobium</taxon>
    </lineage>
</organism>
<sequence length="66" mass="7944">MAFLKDHWAQVAFTNSLERVNKEIKRRADVDGFRNNHLDPMFWTCWYSRAKAVRAEKWTQDGEANW</sequence>
<evidence type="ECO:0000313" key="7">
    <source>
        <dbReference type="Proteomes" id="UP000290975"/>
    </source>
</evidence>
<keyword evidence="7" id="KW-1185">Reference proteome</keyword>
<dbReference type="Proteomes" id="UP000290975">
    <property type="component" value="Unassembled WGS sequence"/>
</dbReference>
<evidence type="ECO:0000313" key="6">
    <source>
        <dbReference type="EMBL" id="GBH32521.1"/>
    </source>
</evidence>
<name>A0A401J7B2_SPHXE</name>
<comment type="caution">
    <text evidence="6">The sequence shown here is derived from an EMBL/GenBank/DDBJ whole genome shotgun (WGS) entry which is preliminary data.</text>
</comment>
<dbReference type="STRING" id="1192759.GCA_000277525_01704"/>
<dbReference type="Pfam" id="PF00872">
    <property type="entry name" value="Transposase_mut"/>
    <property type="match status" value="1"/>
</dbReference>
<dbReference type="GO" id="GO:0004803">
    <property type="term" value="F:transposase activity"/>
    <property type="evidence" value="ECO:0007669"/>
    <property type="project" value="InterPro"/>
</dbReference>
<keyword evidence="4" id="KW-0238">DNA-binding</keyword>
<evidence type="ECO:0008006" key="8">
    <source>
        <dbReference type="Google" id="ProtNLM"/>
    </source>
</evidence>
<accession>A0A401J7B2</accession>
<proteinExistence type="inferred from homology"/>
<dbReference type="GO" id="GO:0006313">
    <property type="term" value="P:DNA transposition"/>
    <property type="evidence" value="ECO:0007669"/>
    <property type="project" value="InterPro"/>
</dbReference>